<gene>
    <name evidence="2" type="ORF">Moror_11218</name>
</gene>
<dbReference type="GO" id="GO:0003964">
    <property type="term" value="F:RNA-directed DNA polymerase activity"/>
    <property type="evidence" value="ECO:0007669"/>
    <property type="project" value="UniProtKB-KW"/>
</dbReference>
<dbReference type="PANTHER" id="PTHR37984">
    <property type="entry name" value="PROTEIN CBG26694"/>
    <property type="match status" value="1"/>
</dbReference>
<reference evidence="2 3" key="1">
    <citation type="journal article" date="2014" name="BMC Genomics">
        <title>Genome and secretome analysis of the hemibiotrophic fungal pathogen, Moniliophthora roreri, which causes frosty pod rot disease of cacao: mechanisms of the biotrophic and necrotrophic phases.</title>
        <authorList>
            <person name="Meinhardt L.W."/>
            <person name="Costa G.G.L."/>
            <person name="Thomazella D.P.T."/>
            <person name="Teixeira P.J.P.L."/>
            <person name="Carazzolle M.F."/>
            <person name="Schuster S.C."/>
            <person name="Carlson J.E."/>
            <person name="Guiltinan M.J."/>
            <person name="Mieczkowski P."/>
            <person name="Farmer A."/>
            <person name="Ramaraj T."/>
            <person name="Crozier J."/>
            <person name="Davis R.E."/>
            <person name="Shao J."/>
            <person name="Melnick R.L."/>
            <person name="Pereira G.A.G."/>
            <person name="Bailey B.A."/>
        </authorList>
    </citation>
    <scope>NUCLEOTIDE SEQUENCE [LARGE SCALE GENOMIC DNA]</scope>
    <source>
        <strain evidence="2 3">MCA 2997</strain>
    </source>
</reference>
<dbReference type="InterPro" id="IPR050951">
    <property type="entry name" value="Retrovirus_Pol_polyprotein"/>
</dbReference>
<dbReference type="KEGG" id="mrr:Moror_11218"/>
<keyword evidence="2" id="KW-0548">Nucleotidyltransferase</keyword>
<name>V2WQ42_MONRO</name>
<dbReference type="PANTHER" id="PTHR37984:SF5">
    <property type="entry name" value="PROTEIN NYNRIN-LIKE"/>
    <property type="match status" value="1"/>
</dbReference>
<organism evidence="2 3">
    <name type="scientific">Moniliophthora roreri (strain MCA 2997)</name>
    <name type="common">Cocoa frosty pod rot fungus</name>
    <name type="synonym">Crinipellis roreri</name>
    <dbReference type="NCBI Taxonomy" id="1381753"/>
    <lineage>
        <taxon>Eukaryota</taxon>
        <taxon>Fungi</taxon>
        <taxon>Dikarya</taxon>
        <taxon>Basidiomycota</taxon>
        <taxon>Agaricomycotina</taxon>
        <taxon>Agaricomycetes</taxon>
        <taxon>Agaricomycetidae</taxon>
        <taxon>Agaricales</taxon>
        <taxon>Marasmiineae</taxon>
        <taxon>Marasmiaceae</taxon>
        <taxon>Moniliophthora</taxon>
    </lineage>
</organism>
<protein>
    <submittedName>
        <fullName evidence="2">Reverse transcriptase-rnase h-integrase</fullName>
    </submittedName>
</protein>
<evidence type="ECO:0000259" key="1">
    <source>
        <dbReference type="Pfam" id="PF24626"/>
    </source>
</evidence>
<evidence type="ECO:0000313" key="2">
    <source>
        <dbReference type="EMBL" id="ESK82626.1"/>
    </source>
</evidence>
<dbReference type="GO" id="GO:0003676">
    <property type="term" value="F:nucleic acid binding"/>
    <property type="evidence" value="ECO:0007669"/>
    <property type="project" value="InterPro"/>
</dbReference>
<dbReference type="HOGENOM" id="CLU_000384_6_1_1"/>
<dbReference type="EMBL" id="AWSO01001846">
    <property type="protein sequence ID" value="ESK82626.1"/>
    <property type="molecule type" value="Genomic_DNA"/>
</dbReference>
<sequence>MSTAFHPQTDGASEHSIRNCNQILRATIQPNQRNWLNKLPIVEFAINSSISETTGFSPFELNYGYLPTMMWEVHYVKKVPPGVHAFAIQAMQNLYDAHNSIIEAQVSQTHYSNKKRRPDPEIKEGSKVYLLTKNLNMPKDCTTKLCPKYIGPYLVIKAYPTSSTYELELPEDLKKHRIHPVFHVSLLWPHGENDEILFPNRSKAEPYDFGAPPDTEFFVDSIEGHEWRQDGIYFTIWWTLGDLTWQPYTDVKELRALDEYLRITGVKRWQDLPYAEPQGPCKPKHSTRHK</sequence>
<dbReference type="AlphaFoldDB" id="V2WQ42"/>
<dbReference type="InterPro" id="IPR012337">
    <property type="entry name" value="RNaseH-like_sf"/>
</dbReference>
<dbReference type="InterPro" id="IPR016197">
    <property type="entry name" value="Chromo-like_dom_sf"/>
</dbReference>
<keyword evidence="3" id="KW-1185">Reference proteome</keyword>
<keyword evidence="2" id="KW-0808">Transferase</keyword>
<dbReference type="Gene3D" id="3.30.420.10">
    <property type="entry name" value="Ribonuclease H-like superfamily/Ribonuclease H"/>
    <property type="match status" value="1"/>
</dbReference>
<dbReference type="SUPFAM" id="SSF53098">
    <property type="entry name" value="Ribonuclease H-like"/>
    <property type="match status" value="1"/>
</dbReference>
<dbReference type="InterPro" id="IPR036397">
    <property type="entry name" value="RNaseH_sf"/>
</dbReference>
<dbReference type="Pfam" id="PF24626">
    <property type="entry name" value="SH3_Tf2-1"/>
    <property type="match status" value="1"/>
</dbReference>
<proteinExistence type="predicted"/>
<dbReference type="Proteomes" id="UP000017559">
    <property type="component" value="Unassembled WGS sequence"/>
</dbReference>
<dbReference type="SUPFAM" id="SSF54160">
    <property type="entry name" value="Chromo domain-like"/>
    <property type="match status" value="1"/>
</dbReference>
<keyword evidence="2" id="KW-0695">RNA-directed DNA polymerase</keyword>
<comment type="caution">
    <text evidence="2">The sequence shown here is derived from an EMBL/GenBank/DDBJ whole genome shotgun (WGS) entry which is preliminary data.</text>
</comment>
<evidence type="ECO:0000313" key="3">
    <source>
        <dbReference type="Proteomes" id="UP000017559"/>
    </source>
</evidence>
<accession>V2WQ42</accession>
<dbReference type="InterPro" id="IPR056924">
    <property type="entry name" value="SH3_Tf2-1"/>
</dbReference>
<feature type="domain" description="Tf2-1-like SH3-like" evidence="1">
    <location>
        <begin position="125"/>
        <end position="188"/>
    </location>
</feature>
<dbReference type="OrthoDB" id="3227343at2759"/>